<organism evidence="2 3">
    <name type="scientific">Trifolium medium</name>
    <dbReference type="NCBI Taxonomy" id="97028"/>
    <lineage>
        <taxon>Eukaryota</taxon>
        <taxon>Viridiplantae</taxon>
        <taxon>Streptophyta</taxon>
        <taxon>Embryophyta</taxon>
        <taxon>Tracheophyta</taxon>
        <taxon>Spermatophyta</taxon>
        <taxon>Magnoliopsida</taxon>
        <taxon>eudicotyledons</taxon>
        <taxon>Gunneridae</taxon>
        <taxon>Pentapetalae</taxon>
        <taxon>rosids</taxon>
        <taxon>fabids</taxon>
        <taxon>Fabales</taxon>
        <taxon>Fabaceae</taxon>
        <taxon>Papilionoideae</taxon>
        <taxon>50 kb inversion clade</taxon>
        <taxon>NPAAA clade</taxon>
        <taxon>Hologalegina</taxon>
        <taxon>IRL clade</taxon>
        <taxon>Trifolieae</taxon>
        <taxon>Trifolium</taxon>
    </lineage>
</organism>
<evidence type="ECO:0000313" key="3">
    <source>
        <dbReference type="Proteomes" id="UP000265520"/>
    </source>
</evidence>
<reference evidence="2 3" key="1">
    <citation type="journal article" date="2018" name="Front. Plant Sci.">
        <title>Red Clover (Trifolium pratense) and Zigzag Clover (T. medium) - A Picture of Genomic Similarities and Differences.</title>
        <authorList>
            <person name="Dluhosova J."/>
            <person name="Istvanek J."/>
            <person name="Nedelnik J."/>
            <person name="Repkova J."/>
        </authorList>
    </citation>
    <scope>NUCLEOTIDE SEQUENCE [LARGE SCALE GENOMIC DNA]</scope>
    <source>
        <strain evidence="3">cv. 10/8</strain>
        <tissue evidence="2">Leaf</tissue>
    </source>
</reference>
<feature type="non-terminal residue" evidence="2">
    <location>
        <position position="83"/>
    </location>
</feature>
<comment type="caution">
    <text evidence="2">The sequence shown here is derived from an EMBL/GenBank/DDBJ whole genome shotgun (WGS) entry which is preliminary data.</text>
</comment>
<keyword evidence="3" id="KW-1185">Reference proteome</keyword>
<dbReference type="Proteomes" id="UP000265520">
    <property type="component" value="Unassembled WGS sequence"/>
</dbReference>
<dbReference type="EMBL" id="LXQA010103416">
    <property type="protein sequence ID" value="MCI16996.1"/>
    <property type="molecule type" value="Genomic_DNA"/>
</dbReference>
<protein>
    <submittedName>
        <fullName evidence="2">Ankyrin repeat domain-containing protein 13B-like</fullName>
    </submittedName>
</protein>
<dbReference type="AlphaFoldDB" id="A0A392Q092"/>
<proteinExistence type="predicted"/>
<evidence type="ECO:0000313" key="2">
    <source>
        <dbReference type="EMBL" id="MCI16996.1"/>
    </source>
</evidence>
<name>A0A392Q092_9FABA</name>
<evidence type="ECO:0000259" key="1">
    <source>
        <dbReference type="Pfam" id="PF11904"/>
    </source>
</evidence>
<sequence>MYIGTHLGWSGGIDLGPGSVLLLKVAIPIVPTIRVIVTFTKFEELQTPEEFSTPLSSPVYFQDAKSKESEGSTSWVSWMKGSR</sequence>
<dbReference type="InterPro" id="IPR055285">
    <property type="entry name" value="ANKRD13_C"/>
</dbReference>
<feature type="domain" description="Ankyrin repeat" evidence="1">
    <location>
        <begin position="24"/>
        <end position="67"/>
    </location>
</feature>
<accession>A0A392Q092</accession>
<dbReference type="Pfam" id="PF11904">
    <property type="entry name" value="ANKRD13_C"/>
    <property type="match status" value="1"/>
</dbReference>